<organism evidence="11 12">
    <name type="scientific">Sporidiobolus salmonicolor</name>
    <name type="common">Yeast-like fungus</name>
    <name type="synonym">Sporobolomyces salmonicolor</name>
    <dbReference type="NCBI Taxonomy" id="5005"/>
    <lineage>
        <taxon>Eukaryota</taxon>
        <taxon>Fungi</taxon>
        <taxon>Dikarya</taxon>
        <taxon>Basidiomycota</taxon>
        <taxon>Pucciniomycotina</taxon>
        <taxon>Microbotryomycetes</taxon>
        <taxon>Sporidiobolales</taxon>
        <taxon>Sporidiobolaceae</taxon>
        <taxon>Sporobolomyces</taxon>
    </lineage>
</organism>
<dbReference type="GO" id="GO:0000287">
    <property type="term" value="F:magnesium ion binding"/>
    <property type="evidence" value="ECO:0007669"/>
    <property type="project" value="InterPro"/>
</dbReference>
<feature type="non-terminal residue" evidence="11">
    <location>
        <position position="1"/>
    </location>
</feature>
<dbReference type="InterPro" id="IPR005843">
    <property type="entry name" value="A-D-PHexomutase_C"/>
</dbReference>
<evidence type="ECO:0000256" key="2">
    <source>
        <dbReference type="ARBA" id="ARBA00010231"/>
    </source>
</evidence>
<feature type="domain" description="Alpha-D-phosphohexomutase alpha/beta/alpha" evidence="9">
    <location>
        <begin position="270"/>
        <end position="354"/>
    </location>
</feature>
<evidence type="ECO:0000256" key="3">
    <source>
        <dbReference type="ARBA" id="ARBA00022553"/>
    </source>
</evidence>
<comment type="similarity">
    <text evidence="2">Belongs to the phosphohexose mutase family.</text>
</comment>
<keyword evidence="12" id="KW-1185">Reference proteome</keyword>
<dbReference type="Gene3D" id="3.40.120.10">
    <property type="entry name" value="Alpha-D-Glucose-1,6-Bisphosphate, subunit A, domain 3"/>
    <property type="match status" value="3"/>
</dbReference>
<dbReference type="EMBL" id="CENE01000009">
    <property type="protein sequence ID" value="CEQ40857.1"/>
    <property type="molecule type" value="Genomic_DNA"/>
</dbReference>
<dbReference type="SUPFAM" id="SSF53738">
    <property type="entry name" value="Phosphoglucomutase, first 3 domains"/>
    <property type="match status" value="3"/>
</dbReference>
<reference evidence="12" key="1">
    <citation type="submission" date="2015-02" db="EMBL/GenBank/DDBJ databases">
        <authorList>
            <person name="Gon?alves P."/>
        </authorList>
    </citation>
    <scope>NUCLEOTIDE SEQUENCE [LARGE SCALE GENOMIC DNA]</scope>
</reference>
<dbReference type="Pfam" id="PF02878">
    <property type="entry name" value="PGM_PMM_I"/>
    <property type="match status" value="1"/>
</dbReference>
<evidence type="ECO:0000256" key="5">
    <source>
        <dbReference type="ARBA" id="ARBA00022842"/>
    </source>
</evidence>
<evidence type="ECO:0000256" key="4">
    <source>
        <dbReference type="ARBA" id="ARBA00022723"/>
    </source>
</evidence>
<evidence type="ECO:0000259" key="8">
    <source>
        <dbReference type="Pfam" id="PF02878"/>
    </source>
</evidence>
<keyword evidence="3" id="KW-0597">Phosphoprotein</keyword>
<dbReference type="Pfam" id="PF00408">
    <property type="entry name" value="PGM_PMM_IV"/>
    <property type="match status" value="1"/>
</dbReference>
<dbReference type="GO" id="GO:0008973">
    <property type="term" value="F:phosphopentomutase activity"/>
    <property type="evidence" value="ECO:0007669"/>
    <property type="project" value="TreeGrafter"/>
</dbReference>
<feature type="domain" description="Alpha-D-phosphohexomutase alpha/beta/alpha" evidence="8">
    <location>
        <begin position="50"/>
        <end position="207"/>
    </location>
</feature>
<dbReference type="Pfam" id="PF02879">
    <property type="entry name" value="PGM_PMM_II"/>
    <property type="match status" value="1"/>
</dbReference>
<keyword evidence="5" id="KW-0460">Magnesium</keyword>
<dbReference type="InterPro" id="IPR016066">
    <property type="entry name" value="A-D-PHexomutase_CS"/>
</dbReference>
<sequence length="701" mass="76973">PSEHHLPLPHRRSIRSYSCTLENPTTRAEVQHLVDSQDHAELSRRFAHRIAFGTAGLRGPMQAGPACMNDLTILQASQGLERYAAESIHGARERGIVVGHDHRHNSSEFARLTAGVFRRAGWEVYQLKGLVHTPMVPFATKKLGAALGVMITASHNPAKGKTASFHLVRATAYKLLCCHNGYKVYWENAVQIIPPHDTGIATKIDESLEVDMAAWESQLDASRWDGTEELVEQYMEMASELSSHKSLVFSSWIIRLHHSAKLISPSLYSTNASTSLLFTYTPMHGVGEPFALSALEAFGFKTKSVSVVEEQRKPDPDFPTVKFPNPEEKGALDLAMAHADRIGSTIVLANDPDAGEQARCEPRHIRFPLTRLLHCRADRFCAAEKVGGKWNVFTGDQLGALLGSWALARYKETGAPIEKLAMCASTVSSKMLRSMAQKEGFVFRETLTGFKCVVSLGQWSADCLSVELVNRWIGNEMMKLEQEGFTPVFAYEEAIGFMNGTEIRDKDGVTALALFAEMAAALATVGKSLSLHLDSLYYDSAGRLHLDRYGFHATSNSYFICRDTAKTDRIFSTLRFGRPDVDSSTAPPSALALPTSLGGYTITHLRDLTVGYDSAAAAPTLPVDRTSHMISFAVGSVDGDGDGDGVEVVGTVRTSGTEPKIKFYLEARGADRAAVRAKLERVREALAREWLRSEENGLEKP</sequence>
<dbReference type="InterPro" id="IPR005846">
    <property type="entry name" value="A-D-PHexomutase_a/b/a-III"/>
</dbReference>
<protein>
    <submittedName>
        <fullName evidence="11">SPOSA6832_02532-mRNA-1:cds</fullName>
    </submittedName>
</protein>
<evidence type="ECO:0000313" key="12">
    <source>
        <dbReference type="Proteomes" id="UP000243876"/>
    </source>
</evidence>
<name>A0A0D6ELH1_SPOSA</name>
<dbReference type="GO" id="GO:0005975">
    <property type="term" value="P:carbohydrate metabolic process"/>
    <property type="evidence" value="ECO:0007669"/>
    <property type="project" value="InterPro"/>
</dbReference>
<dbReference type="GO" id="GO:0006166">
    <property type="term" value="P:purine ribonucleoside salvage"/>
    <property type="evidence" value="ECO:0007669"/>
    <property type="project" value="TreeGrafter"/>
</dbReference>
<dbReference type="CDD" id="cd05799">
    <property type="entry name" value="PGM2"/>
    <property type="match status" value="1"/>
</dbReference>
<dbReference type="SUPFAM" id="SSF55957">
    <property type="entry name" value="Phosphoglucomutase, C-terminal domain"/>
    <property type="match status" value="1"/>
</dbReference>
<proteinExistence type="inferred from homology"/>
<dbReference type="Pfam" id="PF02880">
    <property type="entry name" value="PGM_PMM_III"/>
    <property type="match status" value="1"/>
</dbReference>
<dbReference type="PANTHER" id="PTHR45745">
    <property type="entry name" value="PHOSPHOMANNOMUTASE 45A"/>
    <property type="match status" value="1"/>
</dbReference>
<comment type="cofactor">
    <cofactor evidence="1">
        <name>Mg(2+)</name>
        <dbReference type="ChEBI" id="CHEBI:18420"/>
    </cofactor>
</comment>
<dbReference type="AlphaFoldDB" id="A0A0D6ELH1"/>
<dbReference type="InterPro" id="IPR005845">
    <property type="entry name" value="A-D-PHexomutase_a/b/a-II"/>
</dbReference>
<dbReference type="OrthoDB" id="8300170at2759"/>
<evidence type="ECO:0000259" key="9">
    <source>
        <dbReference type="Pfam" id="PF02879"/>
    </source>
</evidence>
<evidence type="ECO:0000259" key="10">
    <source>
        <dbReference type="Pfam" id="PF02880"/>
    </source>
</evidence>
<gene>
    <name evidence="11" type="primary">SPOSA6832_02532</name>
</gene>
<evidence type="ECO:0000256" key="1">
    <source>
        <dbReference type="ARBA" id="ARBA00001946"/>
    </source>
</evidence>
<accession>A0A0D6ELH1</accession>
<evidence type="ECO:0000313" key="11">
    <source>
        <dbReference type="EMBL" id="CEQ40857.1"/>
    </source>
</evidence>
<evidence type="ECO:0000259" key="7">
    <source>
        <dbReference type="Pfam" id="PF00408"/>
    </source>
</evidence>
<dbReference type="GO" id="GO:0005634">
    <property type="term" value="C:nucleus"/>
    <property type="evidence" value="ECO:0007669"/>
    <property type="project" value="TreeGrafter"/>
</dbReference>
<dbReference type="InterPro" id="IPR016055">
    <property type="entry name" value="A-D-PHexomutase_a/b/a-I/II/III"/>
</dbReference>
<feature type="domain" description="Alpha-D-phosphohexomutase C-terminal" evidence="7">
    <location>
        <begin position="642"/>
        <end position="674"/>
    </location>
</feature>
<keyword evidence="4" id="KW-0479">Metal-binding</keyword>
<evidence type="ECO:0000256" key="6">
    <source>
        <dbReference type="ARBA" id="ARBA00023235"/>
    </source>
</evidence>
<dbReference type="Proteomes" id="UP000243876">
    <property type="component" value="Unassembled WGS sequence"/>
</dbReference>
<dbReference type="PANTHER" id="PTHR45745:SF1">
    <property type="entry name" value="PHOSPHOGLUCOMUTASE 2B-RELATED"/>
    <property type="match status" value="1"/>
</dbReference>
<feature type="domain" description="Alpha-D-phosphohexomutase alpha/beta/alpha" evidence="10">
    <location>
        <begin position="471"/>
        <end position="536"/>
    </location>
</feature>
<dbReference type="PROSITE" id="PS00710">
    <property type="entry name" value="PGM_PMM"/>
    <property type="match status" value="1"/>
</dbReference>
<dbReference type="InterPro" id="IPR036900">
    <property type="entry name" value="A-D-PHexomutase_C_sf"/>
</dbReference>
<keyword evidence="6" id="KW-0413">Isomerase</keyword>
<dbReference type="InterPro" id="IPR005844">
    <property type="entry name" value="A-D-PHexomutase_a/b/a-I"/>
</dbReference>